<organism evidence="7 8">
    <name type="scientific">Lactuca saligna</name>
    <name type="common">Willowleaf lettuce</name>
    <dbReference type="NCBI Taxonomy" id="75948"/>
    <lineage>
        <taxon>Eukaryota</taxon>
        <taxon>Viridiplantae</taxon>
        <taxon>Streptophyta</taxon>
        <taxon>Embryophyta</taxon>
        <taxon>Tracheophyta</taxon>
        <taxon>Spermatophyta</taxon>
        <taxon>Magnoliopsida</taxon>
        <taxon>eudicotyledons</taxon>
        <taxon>Gunneridae</taxon>
        <taxon>Pentapetalae</taxon>
        <taxon>asterids</taxon>
        <taxon>campanulids</taxon>
        <taxon>Asterales</taxon>
        <taxon>Asteraceae</taxon>
        <taxon>Cichorioideae</taxon>
        <taxon>Cichorieae</taxon>
        <taxon>Lactucinae</taxon>
        <taxon>Lactuca</taxon>
    </lineage>
</organism>
<evidence type="ECO:0000313" key="8">
    <source>
        <dbReference type="Proteomes" id="UP001177003"/>
    </source>
</evidence>
<keyword evidence="3 4" id="KW-0326">Glycosidase</keyword>
<dbReference type="GO" id="GO:0004553">
    <property type="term" value="F:hydrolase activity, hydrolyzing O-glycosyl compounds"/>
    <property type="evidence" value="ECO:0007669"/>
    <property type="project" value="InterPro"/>
</dbReference>
<dbReference type="Proteomes" id="UP001177003">
    <property type="component" value="Chromosome 5"/>
</dbReference>
<dbReference type="InterPro" id="IPR017853">
    <property type="entry name" value="GH"/>
</dbReference>
<dbReference type="PANTHER" id="PTHR31263">
    <property type="entry name" value="CELLULASE FAMILY PROTEIN (AFU_ORTHOLOGUE AFUA_5G14560)"/>
    <property type="match status" value="1"/>
</dbReference>
<dbReference type="SUPFAM" id="SSF51445">
    <property type="entry name" value="(Trans)glycosidases"/>
    <property type="match status" value="1"/>
</dbReference>
<dbReference type="InterPro" id="IPR035992">
    <property type="entry name" value="Ricin_B-like_lectins"/>
</dbReference>
<dbReference type="EMBL" id="OX465081">
    <property type="protein sequence ID" value="CAI9287582.1"/>
    <property type="molecule type" value="Genomic_DNA"/>
</dbReference>
<protein>
    <recommendedName>
        <fullName evidence="6">Glycoside hydrolase family 5 domain-containing protein</fullName>
    </recommendedName>
</protein>
<gene>
    <name evidence="7" type="ORF">LSALG_LOCUS26939</name>
</gene>
<dbReference type="InterPro" id="IPR001547">
    <property type="entry name" value="Glyco_hydro_5"/>
</dbReference>
<keyword evidence="8" id="KW-1185">Reference proteome</keyword>
<name>A0AA35Z8U7_LACSI</name>
<accession>A0AA35Z8U7</accession>
<keyword evidence="5" id="KW-0732">Signal</keyword>
<feature type="signal peptide" evidence="5">
    <location>
        <begin position="1"/>
        <end position="20"/>
    </location>
</feature>
<dbReference type="Gene3D" id="3.20.20.80">
    <property type="entry name" value="Glycosidases"/>
    <property type="match status" value="1"/>
</dbReference>
<dbReference type="PANTHER" id="PTHR31263:SF0">
    <property type="entry name" value="CELLULASE FAMILY PROTEIN (AFU_ORTHOLOGUE AFUA_5G14560)"/>
    <property type="match status" value="1"/>
</dbReference>
<keyword evidence="2 4" id="KW-0378">Hydrolase</keyword>
<feature type="domain" description="Glycoside hydrolase family 5" evidence="6">
    <location>
        <begin position="69"/>
        <end position="345"/>
    </location>
</feature>
<feature type="chain" id="PRO_5041444669" description="Glycoside hydrolase family 5 domain-containing protein" evidence="5">
    <location>
        <begin position="21"/>
        <end position="534"/>
    </location>
</feature>
<evidence type="ECO:0000313" key="7">
    <source>
        <dbReference type="EMBL" id="CAI9287582.1"/>
    </source>
</evidence>
<dbReference type="SUPFAM" id="SSF50370">
    <property type="entry name" value="Ricin B-like lectins"/>
    <property type="match status" value="1"/>
</dbReference>
<comment type="similarity">
    <text evidence="1 4">Belongs to the glycosyl hydrolase 5 (cellulase A) family.</text>
</comment>
<sequence>MKTLIFSFVLLFSLVTISHSLPLTTQSKWVVDELNGERVKFKCVNWPSHLQPMLVEGLDKKPIGFIVNQVAFFGFNCVRLTWATNMFTRYSNKTVVQTFRDLSLTNAIKGLEINNPQFLPLTVVDAFSLVIGVIQSYGVMVILDNHVSEPMWCCSNNDGNGFFGDKYFDPDEWLEGLSIVGKRYRNTPMVVAMSLRNELRGPRQNANDWYQWVRRGASTIHKANPNVLVLISGLNYDLDFSPLKSEPLGLDRALPNKIVYETHRYSFTEGQRWLRQPLNQMCSNVIRDINNRATFLTTGSDPAPLFISEFGVNLMGTRQSDNVFLPCYMAFLAEMDLDWAVWALQGSYYLRQGVQNMDEQYGLLNNDWEGLRNPDFNAKLFLLRQTLQVPQWRSSNYTFLFHPMTGRCIRSDYKDQLFADECLWLNGWSHGGDGTPVQLASTPLCITVAGDGLPVKLTTNCNAKQSTWNLVKNSRFQISNKDENGVDLCLDFDPNYSSRIVSKKCICVDDNDSRCLANPQSQWFQFVSTNNRFV</sequence>
<evidence type="ECO:0000256" key="1">
    <source>
        <dbReference type="ARBA" id="ARBA00005641"/>
    </source>
</evidence>
<proteinExistence type="inferred from homology"/>
<evidence type="ECO:0000256" key="2">
    <source>
        <dbReference type="ARBA" id="ARBA00022801"/>
    </source>
</evidence>
<evidence type="ECO:0000256" key="5">
    <source>
        <dbReference type="SAM" id="SignalP"/>
    </source>
</evidence>
<evidence type="ECO:0000259" key="6">
    <source>
        <dbReference type="Pfam" id="PF00150"/>
    </source>
</evidence>
<evidence type="ECO:0000256" key="4">
    <source>
        <dbReference type="RuleBase" id="RU361153"/>
    </source>
</evidence>
<dbReference type="AlphaFoldDB" id="A0AA35Z8U7"/>
<dbReference type="Pfam" id="PF00150">
    <property type="entry name" value="Cellulase"/>
    <property type="match status" value="1"/>
</dbReference>
<dbReference type="GO" id="GO:0000272">
    <property type="term" value="P:polysaccharide catabolic process"/>
    <property type="evidence" value="ECO:0007669"/>
    <property type="project" value="InterPro"/>
</dbReference>
<reference evidence="7" key="1">
    <citation type="submission" date="2023-04" db="EMBL/GenBank/DDBJ databases">
        <authorList>
            <person name="Vijverberg K."/>
            <person name="Xiong W."/>
            <person name="Schranz E."/>
        </authorList>
    </citation>
    <scope>NUCLEOTIDE SEQUENCE</scope>
</reference>
<evidence type="ECO:0000256" key="3">
    <source>
        <dbReference type="ARBA" id="ARBA00023295"/>
    </source>
</evidence>